<accession>A0A6A6TWH0</accession>
<dbReference type="Proteomes" id="UP000799302">
    <property type="component" value="Unassembled WGS sequence"/>
</dbReference>
<gene>
    <name evidence="1" type="ORF">BT63DRAFT_102590</name>
</gene>
<dbReference type="AlphaFoldDB" id="A0A6A6TWH0"/>
<keyword evidence="2" id="KW-1185">Reference proteome</keyword>
<name>A0A6A6TWH0_9PEZI</name>
<dbReference type="EMBL" id="MU004243">
    <property type="protein sequence ID" value="KAF2664162.1"/>
    <property type="molecule type" value="Genomic_DNA"/>
</dbReference>
<evidence type="ECO:0000313" key="2">
    <source>
        <dbReference type="Proteomes" id="UP000799302"/>
    </source>
</evidence>
<evidence type="ECO:0000313" key="1">
    <source>
        <dbReference type="EMBL" id="KAF2664162.1"/>
    </source>
</evidence>
<sequence length="124" mass="13452">MKCLAPQRTKNAKNAEPNFPSLGIYPKLLGSKLKYSAVCEAARRISPFTVTVLAQAIYRSRGITAAVWGRSPICLSTSLEHVVLLGLPSRILIRSLPLAVPIAMVPSMPGKSPSDYMSSSKTYF</sequence>
<reference evidence="1" key="1">
    <citation type="journal article" date="2020" name="Stud. Mycol.">
        <title>101 Dothideomycetes genomes: a test case for predicting lifestyles and emergence of pathogens.</title>
        <authorList>
            <person name="Haridas S."/>
            <person name="Albert R."/>
            <person name="Binder M."/>
            <person name="Bloem J."/>
            <person name="Labutti K."/>
            <person name="Salamov A."/>
            <person name="Andreopoulos B."/>
            <person name="Baker S."/>
            <person name="Barry K."/>
            <person name="Bills G."/>
            <person name="Bluhm B."/>
            <person name="Cannon C."/>
            <person name="Castanera R."/>
            <person name="Culley D."/>
            <person name="Daum C."/>
            <person name="Ezra D."/>
            <person name="Gonzalez J."/>
            <person name="Henrissat B."/>
            <person name="Kuo A."/>
            <person name="Liang C."/>
            <person name="Lipzen A."/>
            <person name="Lutzoni F."/>
            <person name="Magnuson J."/>
            <person name="Mondo S."/>
            <person name="Nolan M."/>
            <person name="Ohm R."/>
            <person name="Pangilinan J."/>
            <person name="Park H.-J."/>
            <person name="Ramirez L."/>
            <person name="Alfaro M."/>
            <person name="Sun H."/>
            <person name="Tritt A."/>
            <person name="Yoshinaga Y."/>
            <person name="Zwiers L.-H."/>
            <person name="Turgeon B."/>
            <person name="Goodwin S."/>
            <person name="Spatafora J."/>
            <person name="Crous P."/>
            <person name="Grigoriev I."/>
        </authorList>
    </citation>
    <scope>NUCLEOTIDE SEQUENCE</scope>
    <source>
        <strain evidence="1">CBS 115976</strain>
    </source>
</reference>
<organism evidence="1 2">
    <name type="scientific">Microthyrium microscopicum</name>
    <dbReference type="NCBI Taxonomy" id="703497"/>
    <lineage>
        <taxon>Eukaryota</taxon>
        <taxon>Fungi</taxon>
        <taxon>Dikarya</taxon>
        <taxon>Ascomycota</taxon>
        <taxon>Pezizomycotina</taxon>
        <taxon>Dothideomycetes</taxon>
        <taxon>Dothideomycetes incertae sedis</taxon>
        <taxon>Microthyriales</taxon>
        <taxon>Microthyriaceae</taxon>
        <taxon>Microthyrium</taxon>
    </lineage>
</organism>
<proteinExistence type="predicted"/>
<protein>
    <submittedName>
        <fullName evidence="1">Uncharacterized protein</fullName>
    </submittedName>
</protein>